<accession>N1WEW2</accession>
<dbReference type="EMBL" id="AOHC02000018">
    <property type="protein sequence ID" value="EMY78791.1"/>
    <property type="molecule type" value="Genomic_DNA"/>
</dbReference>
<dbReference type="AlphaFoldDB" id="N1WEW2"/>
<name>N1WEW2_9LEPT</name>
<dbReference type="Proteomes" id="UP000012313">
    <property type="component" value="Unassembled WGS sequence"/>
</dbReference>
<gene>
    <name evidence="1" type="ORF">LEP1GSC060_2135</name>
</gene>
<protein>
    <submittedName>
        <fullName evidence="1">Uncharacterized protein</fullName>
    </submittedName>
</protein>
<reference evidence="1" key="1">
    <citation type="submission" date="2013-03" db="EMBL/GenBank/DDBJ databases">
        <authorList>
            <person name="Harkins D.M."/>
            <person name="Durkin A.S."/>
            <person name="Brinkac L.M."/>
            <person name="Haft D.H."/>
            <person name="Selengut J.D."/>
            <person name="Sanka R."/>
            <person name="DePew J."/>
            <person name="Purushe J."/>
            <person name="Hartskeerl R.A."/>
            <person name="Ahmed A."/>
            <person name="van der Linden H."/>
            <person name="Goris M.G.A."/>
            <person name="Vinetz J.M."/>
            <person name="Sutton G.G."/>
            <person name="Nierman W.C."/>
            <person name="Fouts D.E."/>
        </authorList>
    </citation>
    <scope>NUCLEOTIDE SEQUENCE [LARGE SCALE GENOMIC DNA]</scope>
    <source>
        <strain evidence="1">ICFT</strain>
    </source>
</reference>
<sequence length="102" mass="12459">MAYRRRADHEKLKVWKNWIDQNRLHLESIGLPLTIYQDMDHWEDFLENGHLHWHIDGPSFDVKDLTMDSIKLLYNFLERNYLEQPPTLLQMLRMRLGKNEII</sequence>
<evidence type="ECO:0000313" key="2">
    <source>
        <dbReference type="Proteomes" id="UP000012313"/>
    </source>
</evidence>
<comment type="caution">
    <text evidence="1">The sequence shown here is derived from an EMBL/GenBank/DDBJ whole genome shotgun (WGS) entry which is preliminary data.</text>
</comment>
<proteinExistence type="predicted"/>
<keyword evidence="2" id="KW-1185">Reference proteome</keyword>
<dbReference type="RefSeq" id="WP_002997449.1">
    <property type="nucleotide sequence ID" value="NZ_AOHC02000018.1"/>
</dbReference>
<evidence type="ECO:0000313" key="1">
    <source>
        <dbReference type="EMBL" id="EMY78791.1"/>
    </source>
</evidence>
<organism evidence="1 2">
    <name type="scientific">Leptospira weilii serovar Ranarum str. ICFT</name>
    <dbReference type="NCBI Taxonomy" id="1218598"/>
    <lineage>
        <taxon>Bacteria</taxon>
        <taxon>Pseudomonadati</taxon>
        <taxon>Spirochaetota</taxon>
        <taxon>Spirochaetia</taxon>
        <taxon>Leptospirales</taxon>
        <taxon>Leptospiraceae</taxon>
        <taxon>Leptospira</taxon>
    </lineage>
</organism>